<dbReference type="EMBL" id="WUMV01000003">
    <property type="protein sequence ID" value="MXN64824.1"/>
    <property type="molecule type" value="Genomic_DNA"/>
</dbReference>
<evidence type="ECO:0000313" key="2">
    <source>
        <dbReference type="Proteomes" id="UP000433101"/>
    </source>
</evidence>
<dbReference type="RefSeq" id="WP_160775068.1">
    <property type="nucleotide sequence ID" value="NZ_WUMV01000003.1"/>
</dbReference>
<name>A0A7X3LTJ1_9HYPH</name>
<dbReference type="Gene3D" id="3.30.160.150">
    <property type="entry name" value="Lipoprotein like domain"/>
    <property type="match status" value="1"/>
</dbReference>
<evidence type="ECO:0008006" key="3">
    <source>
        <dbReference type="Google" id="ProtNLM"/>
    </source>
</evidence>
<protein>
    <recommendedName>
        <fullName evidence="3">LPS-assembly lipoprotein</fullName>
    </recommendedName>
</protein>
<keyword evidence="2" id="KW-1185">Reference proteome</keyword>
<comment type="caution">
    <text evidence="1">The sequence shown here is derived from an EMBL/GenBank/DDBJ whole genome shotgun (WGS) entry which is preliminary data.</text>
</comment>
<evidence type="ECO:0000313" key="1">
    <source>
        <dbReference type="EMBL" id="MXN64824.1"/>
    </source>
</evidence>
<sequence>MSSSKRDRSFDPSRRRSVSLILGATGLALAGCRVQPLYGTWSVGSQSPVASDLAAIEIERIDSTNTEDLKRIGQVLRNEMLFGFRRGGRGEAPRYRLRVILDRQRNAVGVQRLKDVPASYSVTLNASFVLSEYETDRTLTTGRAFATASYDFSSQRFANLRAERDADDRAAKVIAGDIQTRLAGYFTEQKQG</sequence>
<proteinExistence type="predicted"/>
<gene>
    <name evidence="1" type="ORF">GR183_07885</name>
</gene>
<dbReference type="PROSITE" id="PS51257">
    <property type="entry name" value="PROKAR_LIPOPROTEIN"/>
    <property type="match status" value="1"/>
</dbReference>
<dbReference type="GO" id="GO:0043165">
    <property type="term" value="P:Gram-negative-bacterium-type cell outer membrane assembly"/>
    <property type="evidence" value="ECO:0007669"/>
    <property type="project" value="InterPro"/>
</dbReference>
<dbReference type="GO" id="GO:0019867">
    <property type="term" value="C:outer membrane"/>
    <property type="evidence" value="ECO:0007669"/>
    <property type="project" value="InterPro"/>
</dbReference>
<accession>A0A7X3LTJ1</accession>
<dbReference type="AlphaFoldDB" id="A0A7X3LTJ1"/>
<organism evidence="1 2">
    <name type="scientific">Stappia sediminis</name>
    <dbReference type="NCBI Taxonomy" id="2692190"/>
    <lineage>
        <taxon>Bacteria</taxon>
        <taxon>Pseudomonadati</taxon>
        <taxon>Pseudomonadota</taxon>
        <taxon>Alphaproteobacteria</taxon>
        <taxon>Hyphomicrobiales</taxon>
        <taxon>Stappiaceae</taxon>
        <taxon>Stappia</taxon>
    </lineage>
</organism>
<dbReference type="Proteomes" id="UP000433101">
    <property type="component" value="Unassembled WGS sequence"/>
</dbReference>
<reference evidence="1 2" key="1">
    <citation type="submission" date="2019-12" db="EMBL/GenBank/DDBJ databases">
        <authorList>
            <person name="Li M."/>
        </authorList>
    </citation>
    <scope>NUCLEOTIDE SEQUENCE [LARGE SCALE GENOMIC DNA]</scope>
    <source>
        <strain evidence="1 2">GBMRC 2046</strain>
    </source>
</reference>